<dbReference type="Proteomes" id="UP000828390">
    <property type="component" value="Unassembled WGS sequence"/>
</dbReference>
<feature type="coiled-coil region" evidence="1">
    <location>
        <begin position="23"/>
        <end position="50"/>
    </location>
</feature>
<keyword evidence="3" id="KW-1185">Reference proteome</keyword>
<protein>
    <submittedName>
        <fullName evidence="2">Uncharacterized protein</fullName>
    </submittedName>
</protein>
<accession>A0A9D4IT12</accession>
<reference evidence="2" key="2">
    <citation type="submission" date="2020-11" db="EMBL/GenBank/DDBJ databases">
        <authorList>
            <person name="McCartney M.A."/>
            <person name="Auch B."/>
            <person name="Kono T."/>
            <person name="Mallez S."/>
            <person name="Becker A."/>
            <person name="Gohl D.M."/>
            <person name="Silverstein K.A.T."/>
            <person name="Koren S."/>
            <person name="Bechman K.B."/>
            <person name="Herman A."/>
            <person name="Abrahante J.E."/>
            <person name="Garbe J."/>
        </authorList>
    </citation>
    <scope>NUCLEOTIDE SEQUENCE</scope>
    <source>
        <strain evidence="2">Duluth1</strain>
        <tissue evidence="2">Whole animal</tissue>
    </source>
</reference>
<sequence length="150" mass="17142">MSHLLKDAHETLGKAENVTKERKAQMESYMEQLKTKLDEHAETLKANITEHANACTVESKRLFNEHANTCTEESKINLTEHVNTLAKKSIQDIQGAISSKKKSDYENKVEGKTIDIFNRICFYYTPTNEVKDIGWLPICNRRIKSCAPID</sequence>
<gene>
    <name evidence="2" type="ORF">DPMN_161797</name>
</gene>
<keyword evidence="1" id="KW-0175">Coiled coil</keyword>
<dbReference type="EMBL" id="JAIWYP010000008">
    <property type="protein sequence ID" value="KAH3783847.1"/>
    <property type="molecule type" value="Genomic_DNA"/>
</dbReference>
<reference evidence="2" key="1">
    <citation type="journal article" date="2019" name="bioRxiv">
        <title>The Genome of the Zebra Mussel, Dreissena polymorpha: A Resource for Invasive Species Research.</title>
        <authorList>
            <person name="McCartney M.A."/>
            <person name="Auch B."/>
            <person name="Kono T."/>
            <person name="Mallez S."/>
            <person name="Zhang Y."/>
            <person name="Obille A."/>
            <person name="Becker A."/>
            <person name="Abrahante J.E."/>
            <person name="Garbe J."/>
            <person name="Badalamenti J.P."/>
            <person name="Herman A."/>
            <person name="Mangelson H."/>
            <person name="Liachko I."/>
            <person name="Sullivan S."/>
            <person name="Sone E.D."/>
            <person name="Koren S."/>
            <person name="Silverstein K.A.T."/>
            <person name="Beckman K.B."/>
            <person name="Gohl D.M."/>
        </authorList>
    </citation>
    <scope>NUCLEOTIDE SEQUENCE</scope>
    <source>
        <strain evidence="2">Duluth1</strain>
        <tissue evidence="2">Whole animal</tissue>
    </source>
</reference>
<dbReference type="AlphaFoldDB" id="A0A9D4IT12"/>
<evidence type="ECO:0000256" key="1">
    <source>
        <dbReference type="SAM" id="Coils"/>
    </source>
</evidence>
<organism evidence="2 3">
    <name type="scientific">Dreissena polymorpha</name>
    <name type="common">Zebra mussel</name>
    <name type="synonym">Mytilus polymorpha</name>
    <dbReference type="NCBI Taxonomy" id="45954"/>
    <lineage>
        <taxon>Eukaryota</taxon>
        <taxon>Metazoa</taxon>
        <taxon>Spiralia</taxon>
        <taxon>Lophotrochozoa</taxon>
        <taxon>Mollusca</taxon>
        <taxon>Bivalvia</taxon>
        <taxon>Autobranchia</taxon>
        <taxon>Heteroconchia</taxon>
        <taxon>Euheterodonta</taxon>
        <taxon>Imparidentia</taxon>
        <taxon>Neoheterodontei</taxon>
        <taxon>Myida</taxon>
        <taxon>Dreissenoidea</taxon>
        <taxon>Dreissenidae</taxon>
        <taxon>Dreissena</taxon>
    </lineage>
</organism>
<dbReference type="Gene3D" id="1.20.120.20">
    <property type="entry name" value="Apolipoprotein"/>
    <property type="match status" value="1"/>
</dbReference>
<evidence type="ECO:0000313" key="2">
    <source>
        <dbReference type="EMBL" id="KAH3783847.1"/>
    </source>
</evidence>
<evidence type="ECO:0000313" key="3">
    <source>
        <dbReference type="Proteomes" id="UP000828390"/>
    </source>
</evidence>
<name>A0A9D4IT12_DREPO</name>
<comment type="caution">
    <text evidence="2">The sequence shown here is derived from an EMBL/GenBank/DDBJ whole genome shotgun (WGS) entry which is preliminary data.</text>
</comment>
<proteinExistence type="predicted"/>